<dbReference type="AlphaFoldDB" id="F7YB57"/>
<organism evidence="2 3">
    <name type="scientific">Mesorhizobium opportunistum (strain LMG 24607 / HAMBI 3007 / WSM2075)</name>
    <dbReference type="NCBI Taxonomy" id="536019"/>
    <lineage>
        <taxon>Bacteria</taxon>
        <taxon>Pseudomonadati</taxon>
        <taxon>Pseudomonadota</taxon>
        <taxon>Alphaproteobacteria</taxon>
        <taxon>Hyphomicrobiales</taxon>
        <taxon>Phyllobacteriaceae</taxon>
        <taxon>Mesorhizobium</taxon>
    </lineage>
</organism>
<protein>
    <submittedName>
        <fullName evidence="2">Uncharacterized protein</fullName>
    </submittedName>
</protein>
<evidence type="ECO:0000313" key="3">
    <source>
        <dbReference type="Proteomes" id="UP000001623"/>
    </source>
</evidence>
<dbReference type="KEGG" id="mop:Mesop_0977"/>
<feature type="region of interest" description="Disordered" evidence="1">
    <location>
        <begin position="1"/>
        <end position="35"/>
    </location>
</feature>
<evidence type="ECO:0000313" key="2">
    <source>
        <dbReference type="EMBL" id="AEH85463.1"/>
    </source>
</evidence>
<sequence>MFESLQERTRGVEGHRPDRDCYESKALSRGELTNV</sequence>
<feature type="compositionally biased region" description="Basic and acidic residues" evidence="1">
    <location>
        <begin position="1"/>
        <end position="28"/>
    </location>
</feature>
<dbReference type="Proteomes" id="UP000001623">
    <property type="component" value="Chromosome"/>
</dbReference>
<dbReference type="HOGENOM" id="CLU_3365833_0_0_5"/>
<accession>F7YB57</accession>
<proteinExistence type="predicted"/>
<dbReference type="EMBL" id="CP002279">
    <property type="protein sequence ID" value="AEH85463.1"/>
    <property type="molecule type" value="Genomic_DNA"/>
</dbReference>
<reference evidence="2 3" key="1">
    <citation type="submission" date="2010-10" db="EMBL/GenBank/DDBJ databases">
        <title>Complete sequence of Mesorhizobium opportunistum WSM2075.</title>
        <authorList>
            <consortium name="US DOE Joint Genome Institute"/>
            <person name="Lucas S."/>
            <person name="Copeland A."/>
            <person name="Lapidus A."/>
            <person name="Cheng J.-F."/>
            <person name="Bruce D."/>
            <person name="Goodwin L."/>
            <person name="Pitluck S."/>
            <person name="Chertkov O."/>
            <person name="Misra M."/>
            <person name="Detter J.C."/>
            <person name="Han C."/>
            <person name="Tapia R."/>
            <person name="Land M."/>
            <person name="Hauser L."/>
            <person name="Kyrpides N."/>
            <person name="Ovchinnikova G."/>
            <person name="Mavrommatis K.M."/>
            <person name="Tiwari R.P."/>
            <person name="Howieson J.G."/>
            <person name="O'Hara G.W."/>
            <person name="Nandasena K.G."/>
            <person name="Woyke T."/>
        </authorList>
    </citation>
    <scope>NUCLEOTIDE SEQUENCE [LARGE SCALE GENOMIC DNA]</scope>
    <source>
        <strain evidence="3">LMG 24607 / HAMBI 3007 / WSM2075</strain>
    </source>
</reference>
<evidence type="ECO:0000256" key="1">
    <source>
        <dbReference type="SAM" id="MobiDB-lite"/>
    </source>
</evidence>
<gene>
    <name evidence="2" type="ordered locus">Mesop_0977</name>
</gene>
<name>F7YB57_MESOW</name>
<dbReference type="STRING" id="536019.Mesop_0977"/>